<name>X1VRI2_9ZZZZ</name>
<evidence type="ECO:0008006" key="2">
    <source>
        <dbReference type="Google" id="ProtNLM"/>
    </source>
</evidence>
<sequence length="75" mass="8580">MKKGSNGKRIWVKHDIDLESSQYHDLQMADLDNDGKLELITGKRYRAHCGHDPGANDPIGIYYFKINKGSFQKNT</sequence>
<comment type="caution">
    <text evidence="1">The sequence shown here is derived from an EMBL/GenBank/DDBJ whole genome shotgun (WGS) entry which is preliminary data.</text>
</comment>
<evidence type="ECO:0000313" key="1">
    <source>
        <dbReference type="EMBL" id="GAJ19571.1"/>
    </source>
</evidence>
<reference evidence="1" key="1">
    <citation type="journal article" date="2014" name="Front. Microbiol.">
        <title>High frequency of phylogenetically diverse reductive dehalogenase-homologous genes in deep subseafloor sedimentary metagenomes.</title>
        <authorList>
            <person name="Kawai M."/>
            <person name="Futagami T."/>
            <person name="Toyoda A."/>
            <person name="Takaki Y."/>
            <person name="Nishi S."/>
            <person name="Hori S."/>
            <person name="Arai W."/>
            <person name="Tsubouchi T."/>
            <person name="Morono Y."/>
            <person name="Uchiyama I."/>
            <person name="Ito T."/>
            <person name="Fujiyama A."/>
            <person name="Inagaki F."/>
            <person name="Takami H."/>
        </authorList>
    </citation>
    <scope>NUCLEOTIDE SEQUENCE</scope>
    <source>
        <strain evidence="1">Expedition CK06-06</strain>
    </source>
</reference>
<organism evidence="1">
    <name type="scientific">marine sediment metagenome</name>
    <dbReference type="NCBI Taxonomy" id="412755"/>
    <lineage>
        <taxon>unclassified sequences</taxon>
        <taxon>metagenomes</taxon>
        <taxon>ecological metagenomes</taxon>
    </lineage>
</organism>
<protein>
    <recommendedName>
        <fullName evidence="2">FG-GAP repeat protein</fullName>
    </recommendedName>
</protein>
<gene>
    <name evidence="1" type="ORF">S12H4_62540</name>
</gene>
<dbReference type="InterPro" id="IPR028994">
    <property type="entry name" value="Integrin_alpha_N"/>
</dbReference>
<feature type="non-terminal residue" evidence="1">
    <location>
        <position position="75"/>
    </location>
</feature>
<accession>X1VRI2</accession>
<proteinExistence type="predicted"/>
<dbReference type="AlphaFoldDB" id="X1VRI2"/>
<dbReference type="SUPFAM" id="SSF69318">
    <property type="entry name" value="Integrin alpha N-terminal domain"/>
    <property type="match status" value="1"/>
</dbReference>
<dbReference type="EMBL" id="BARW01042007">
    <property type="protein sequence ID" value="GAJ19571.1"/>
    <property type="molecule type" value="Genomic_DNA"/>
</dbReference>